<evidence type="ECO:0000256" key="3">
    <source>
        <dbReference type="ARBA" id="ARBA00022475"/>
    </source>
</evidence>
<feature type="transmembrane region" description="Helical" evidence="9">
    <location>
        <begin position="66"/>
        <end position="84"/>
    </location>
</feature>
<dbReference type="InterPro" id="IPR007387">
    <property type="entry name" value="TRAP_DctQ"/>
</dbReference>
<comment type="subunit">
    <text evidence="9">The complex comprises the extracytoplasmic solute receptor protein and the two transmembrane proteins.</text>
</comment>
<evidence type="ECO:0000313" key="11">
    <source>
        <dbReference type="EMBL" id="MBW6391974.1"/>
    </source>
</evidence>
<evidence type="ECO:0000259" key="10">
    <source>
        <dbReference type="Pfam" id="PF04290"/>
    </source>
</evidence>
<evidence type="ECO:0000256" key="7">
    <source>
        <dbReference type="ARBA" id="ARBA00023136"/>
    </source>
</evidence>
<evidence type="ECO:0000313" key="12">
    <source>
        <dbReference type="Proteomes" id="UP000769617"/>
    </source>
</evidence>
<dbReference type="Proteomes" id="UP000769617">
    <property type="component" value="Unassembled WGS sequence"/>
</dbReference>
<dbReference type="PANTHER" id="PTHR35011">
    <property type="entry name" value="2,3-DIKETO-L-GULONATE TRAP TRANSPORTER SMALL PERMEASE PROTEIN YIAM"/>
    <property type="match status" value="1"/>
</dbReference>
<keyword evidence="2 9" id="KW-0813">Transport</keyword>
<sequence>MSDEHFPPGQELGSIEAEELDSFEFRDYAVEDYITLALFWVLLVIVFLQFFSRYVLGDSIAWTEEMARYFLIMVGFLGSAMAVRKNSHIAVEFFYRYLPGTTGRVMATLVDLARIVFLVGGCWISYQLAARTHSMMVSVDIPKSYLYYVVFAGFVLMLLRAIQVAVRHWREGTSELLFTDDDAP</sequence>
<comment type="function">
    <text evidence="9">Part of the tripartite ATP-independent periplasmic (TRAP) transport system.</text>
</comment>
<name>A0ABS6ZPH3_9GAMM</name>
<comment type="similarity">
    <text evidence="8 9">Belongs to the TRAP transporter small permease family.</text>
</comment>
<feature type="transmembrane region" description="Helical" evidence="9">
    <location>
        <begin position="146"/>
        <end position="166"/>
    </location>
</feature>
<feature type="transmembrane region" description="Helical" evidence="9">
    <location>
        <begin position="33"/>
        <end position="54"/>
    </location>
</feature>
<organism evidence="11 12">
    <name type="scientific">Billgrantia antri</name>
    <dbReference type="NCBI Taxonomy" id="2846777"/>
    <lineage>
        <taxon>Bacteria</taxon>
        <taxon>Pseudomonadati</taxon>
        <taxon>Pseudomonadota</taxon>
        <taxon>Gammaproteobacteria</taxon>
        <taxon>Oceanospirillales</taxon>
        <taxon>Halomonadaceae</taxon>
        <taxon>Billgrantia</taxon>
    </lineage>
</organism>
<evidence type="ECO:0000256" key="2">
    <source>
        <dbReference type="ARBA" id="ARBA00022448"/>
    </source>
</evidence>
<evidence type="ECO:0000256" key="9">
    <source>
        <dbReference type="RuleBase" id="RU369079"/>
    </source>
</evidence>
<dbReference type="EMBL" id="JAHYCA010000004">
    <property type="protein sequence ID" value="MBW6391974.1"/>
    <property type="molecule type" value="Genomic_DNA"/>
</dbReference>
<keyword evidence="7 9" id="KW-0472">Membrane</keyword>
<protein>
    <recommendedName>
        <fullName evidence="9">TRAP transporter small permease protein</fullName>
    </recommendedName>
</protein>
<keyword evidence="12" id="KW-1185">Reference proteome</keyword>
<keyword evidence="5 9" id="KW-0812">Transmembrane</keyword>
<dbReference type="RefSeq" id="WP_219792464.1">
    <property type="nucleotide sequence ID" value="NZ_JAHYCA010000004.1"/>
</dbReference>
<dbReference type="PANTHER" id="PTHR35011:SF11">
    <property type="entry name" value="TRAP TRANSPORTER SMALL PERMEASE PROTEIN"/>
    <property type="match status" value="1"/>
</dbReference>
<dbReference type="Pfam" id="PF04290">
    <property type="entry name" value="DctQ"/>
    <property type="match status" value="1"/>
</dbReference>
<comment type="caution">
    <text evidence="11">The sequence shown here is derived from an EMBL/GenBank/DDBJ whole genome shotgun (WGS) entry which is preliminary data.</text>
</comment>
<feature type="transmembrane region" description="Helical" evidence="9">
    <location>
        <begin position="105"/>
        <end position="126"/>
    </location>
</feature>
<keyword evidence="6 9" id="KW-1133">Transmembrane helix</keyword>
<evidence type="ECO:0000256" key="4">
    <source>
        <dbReference type="ARBA" id="ARBA00022519"/>
    </source>
</evidence>
<reference evidence="11 12" key="1">
    <citation type="submission" date="2021-07" db="EMBL/GenBank/DDBJ databases">
        <authorList>
            <person name="So Y."/>
        </authorList>
    </citation>
    <scope>NUCLEOTIDE SEQUENCE [LARGE SCALE GENOMIC DNA]</scope>
    <source>
        <strain evidence="11 12">Y3S6</strain>
    </source>
</reference>
<evidence type="ECO:0000256" key="8">
    <source>
        <dbReference type="ARBA" id="ARBA00038436"/>
    </source>
</evidence>
<keyword evidence="4 9" id="KW-0997">Cell inner membrane</keyword>
<evidence type="ECO:0000256" key="6">
    <source>
        <dbReference type="ARBA" id="ARBA00022989"/>
    </source>
</evidence>
<accession>A0ABS6ZPH3</accession>
<evidence type="ECO:0000256" key="1">
    <source>
        <dbReference type="ARBA" id="ARBA00004429"/>
    </source>
</evidence>
<evidence type="ECO:0000256" key="5">
    <source>
        <dbReference type="ARBA" id="ARBA00022692"/>
    </source>
</evidence>
<keyword evidence="3" id="KW-1003">Cell membrane</keyword>
<proteinExistence type="inferred from homology"/>
<comment type="subcellular location">
    <subcellularLocation>
        <location evidence="1 9">Cell inner membrane</location>
        <topology evidence="1 9">Multi-pass membrane protein</topology>
    </subcellularLocation>
</comment>
<gene>
    <name evidence="11" type="ORF">KPL81_12495</name>
</gene>
<feature type="domain" description="Tripartite ATP-independent periplasmic transporters DctQ component" evidence="10">
    <location>
        <begin position="42"/>
        <end position="170"/>
    </location>
</feature>
<dbReference type="InterPro" id="IPR055348">
    <property type="entry name" value="DctQ"/>
</dbReference>